<dbReference type="RefSeq" id="WP_119216902.1">
    <property type="nucleotide sequence ID" value="NZ_JABAFX010000001.1"/>
</dbReference>
<name>A0A415H886_9FIRM</name>
<keyword evidence="1" id="KW-0472">Membrane</keyword>
<keyword evidence="1" id="KW-1133">Transmembrane helix</keyword>
<dbReference type="EMBL" id="QRNS01000007">
    <property type="protein sequence ID" value="RHK64399.1"/>
    <property type="molecule type" value="Genomic_DNA"/>
</dbReference>
<keyword evidence="1" id="KW-0812">Transmembrane</keyword>
<protein>
    <submittedName>
        <fullName evidence="3">Uncharacterized protein</fullName>
    </submittedName>
</protein>
<feature type="transmembrane region" description="Helical" evidence="1">
    <location>
        <begin position="6"/>
        <end position="25"/>
    </location>
</feature>
<dbReference type="Proteomes" id="UP000284152">
    <property type="component" value="Unassembled WGS sequence"/>
</dbReference>
<dbReference type="EMBL" id="JABAFX010000001">
    <property type="protein sequence ID" value="NME56024.1"/>
    <property type="molecule type" value="Genomic_DNA"/>
</dbReference>
<reference evidence="2 5" key="2">
    <citation type="submission" date="2020-04" db="EMBL/GenBank/DDBJ databases">
        <authorList>
            <person name="Hitch T.C.A."/>
            <person name="Wylensek D."/>
            <person name="Clavel T."/>
        </authorList>
    </citation>
    <scope>NUCLEOTIDE SEQUENCE [LARGE SCALE GENOMIC DNA]</scope>
    <source>
        <strain evidence="2 5">BSM-383-APC-5F</strain>
    </source>
</reference>
<reference evidence="3 4" key="1">
    <citation type="submission" date="2018-08" db="EMBL/GenBank/DDBJ databases">
        <title>A genome reference for cultivated species of the human gut microbiota.</title>
        <authorList>
            <person name="Zou Y."/>
            <person name="Xue W."/>
            <person name="Luo G."/>
        </authorList>
    </citation>
    <scope>NUCLEOTIDE SEQUENCE [LARGE SCALE GENOMIC DNA]</scope>
    <source>
        <strain evidence="3 4">AF42-21</strain>
    </source>
</reference>
<comment type="caution">
    <text evidence="3">The sequence shown here is derived from an EMBL/GenBank/DDBJ whole genome shotgun (WGS) entry which is preliminary data.</text>
</comment>
<dbReference type="Proteomes" id="UP000580130">
    <property type="component" value="Unassembled WGS sequence"/>
</dbReference>
<sequence>MLNNWNFWLSLITAMTAILAVVLSVKQISLSNKHHLFERRLKVYMIVSGLVCLYKENRNLIERKRKDEPQFAIDHEFIWLTNNTYMEAQSEAIVHPLEQPYHKDFLKKREELRRLATEIRLIFKKPINELYGKFVECYEKTLFRMYQYQIIIDKMMKENEKNPMTAEELQKFFPEKEHRIRMYDAMEELKVSYQALVDQKADEKITKYIRL</sequence>
<proteinExistence type="predicted"/>
<dbReference type="AlphaFoldDB" id="A0A415H886"/>
<accession>A0A415H886</accession>
<evidence type="ECO:0000313" key="2">
    <source>
        <dbReference type="EMBL" id="NME56024.1"/>
    </source>
</evidence>
<organism evidence="3 4">
    <name type="scientific">Dorea formicigenerans</name>
    <dbReference type="NCBI Taxonomy" id="39486"/>
    <lineage>
        <taxon>Bacteria</taxon>
        <taxon>Bacillati</taxon>
        <taxon>Bacillota</taxon>
        <taxon>Clostridia</taxon>
        <taxon>Lachnospirales</taxon>
        <taxon>Lachnospiraceae</taxon>
        <taxon>Dorea</taxon>
    </lineage>
</organism>
<evidence type="ECO:0000256" key="1">
    <source>
        <dbReference type="SAM" id="Phobius"/>
    </source>
</evidence>
<evidence type="ECO:0000313" key="4">
    <source>
        <dbReference type="Proteomes" id="UP000284152"/>
    </source>
</evidence>
<evidence type="ECO:0000313" key="3">
    <source>
        <dbReference type="EMBL" id="RHK64399.1"/>
    </source>
</evidence>
<evidence type="ECO:0000313" key="5">
    <source>
        <dbReference type="Proteomes" id="UP000580130"/>
    </source>
</evidence>
<gene>
    <name evidence="3" type="ORF">DW054_06335</name>
    <name evidence="2" type="ORF">HF855_00935</name>
</gene>